<dbReference type="SUPFAM" id="SSF48208">
    <property type="entry name" value="Six-hairpin glycosidases"/>
    <property type="match status" value="1"/>
</dbReference>
<dbReference type="Gene3D" id="2.60.40.10">
    <property type="entry name" value="Immunoglobulins"/>
    <property type="match status" value="1"/>
</dbReference>
<accession>A0A6B0GJ98</accession>
<dbReference type="InterPro" id="IPR015220">
    <property type="entry name" value="Glucodextranase_N"/>
</dbReference>
<dbReference type="OrthoDB" id="18576at2157"/>
<evidence type="ECO:0000259" key="6">
    <source>
        <dbReference type="Pfam" id="PF09137"/>
    </source>
</evidence>
<dbReference type="Gene3D" id="1.50.10.10">
    <property type="match status" value="1"/>
</dbReference>
<keyword evidence="9" id="KW-1185">Reference proteome</keyword>
<dbReference type="Pfam" id="PF09985">
    <property type="entry name" value="Glucodextran_C"/>
    <property type="match status" value="1"/>
</dbReference>
<dbReference type="InterPro" id="IPR011013">
    <property type="entry name" value="Gal_mutarotase_sf_dom"/>
</dbReference>
<evidence type="ECO:0000313" key="8">
    <source>
        <dbReference type="EMBL" id="MWG32903.1"/>
    </source>
</evidence>
<dbReference type="InterPro" id="IPR013783">
    <property type="entry name" value="Ig-like_fold"/>
</dbReference>
<dbReference type="RefSeq" id="WP_158202638.1">
    <property type="nucleotide sequence ID" value="NZ_WSZK01000001.1"/>
</dbReference>
<dbReference type="Gene3D" id="2.70.98.10">
    <property type="match status" value="1"/>
</dbReference>
<dbReference type="PANTHER" id="PTHR31616">
    <property type="entry name" value="TREHALASE"/>
    <property type="match status" value="1"/>
</dbReference>
<evidence type="ECO:0000256" key="1">
    <source>
        <dbReference type="ARBA" id="ARBA00006188"/>
    </source>
</evidence>
<feature type="domain" description="GH15-like" evidence="5">
    <location>
        <begin position="362"/>
        <end position="752"/>
    </location>
</feature>
<reference evidence="8 9" key="1">
    <citation type="submission" date="2019-12" db="EMBL/GenBank/DDBJ databases">
        <title>Halocatena pleomorpha gen. nov. sp. nov., an extremely halophilic archaeon of family Halobacteriaceae isolated from saltpan soil.</title>
        <authorList>
            <person name="Pal Y."/>
            <person name="Verma A."/>
            <person name="Krishnamurthi S."/>
            <person name="Kumar P."/>
        </authorList>
    </citation>
    <scope>NUCLEOTIDE SEQUENCE [LARGE SCALE GENOMIC DNA]</scope>
    <source>
        <strain evidence="8 9">JCM 16495</strain>
    </source>
</reference>
<comment type="similarity">
    <text evidence="1">Belongs to the glycosyl hydrolase 15 family.</text>
</comment>
<dbReference type="InterPro" id="IPR012341">
    <property type="entry name" value="6hp_glycosidase-like_sf"/>
</dbReference>
<dbReference type="InterPro" id="IPR008928">
    <property type="entry name" value="6-hairpin_glycosidase_sf"/>
</dbReference>
<name>A0A6B0GJ98_9EURY</name>
<dbReference type="SUPFAM" id="SSF49344">
    <property type="entry name" value="CBD9-like"/>
    <property type="match status" value="1"/>
</dbReference>
<dbReference type="GO" id="GO:0004553">
    <property type="term" value="F:hydrolase activity, hydrolyzing O-glycosyl compounds"/>
    <property type="evidence" value="ECO:0007669"/>
    <property type="project" value="TreeGrafter"/>
</dbReference>
<evidence type="ECO:0000259" key="7">
    <source>
        <dbReference type="Pfam" id="PF09985"/>
    </source>
</evidence>
<dbReference type="InterPro" id="IPR011613">
    <property type="entry name" value="GH15-like"/>
</dbReference>
<dbReference type="SUPFAM" id="SSF74650">
    <property type="entry name" value="Galactose mutarotase-like"/>
    <property type="match status" value="1"/>
</dbReference>
<dbReference type="AlphaFoldDB" id="A0A6B0GJ98"/>
<evidence type="ECO:0000256" key="4">
    <source>
        <dbReference type="SAM" id="MobiDB-lite"/>
    </source>
</evidence>
<dbReference type="Proteomes" id="UP000451471">
    <property type="component" value="Unassembled WGS sequence"/>
</dbReference>
<protein>
    <submittedName>
        <fullName evidence="8">Glucoamylase</fullName>
    </submittedName>
</protein>
<evidence type="ECO:0000313" key="9">
    <source>
        <dbReference type="Proteomes" id="UP000451471"/>
    </source>
</evidence>
<organism evidence="8 9">
    <name type="scientific">Halomarina oriensis</name>
    <dbReference type="NCBI Taxonomy" id="671145"/>
    <lineage>
        <taxon>Archaea</taxon>
        <taxon>Methanobacteriati</taxon>
        <taxon>Methanobacteriota</taxon>
        <taxon>Stenosarchaea group</taxon>
        <taxon>Halobacteria</taxon>
        <taxon>Halobacteriales</taxon>
        <taxon>Natronomonadaceae</taxon>
        <taxon>Halomarina</taxon>
    </lineage>
</organism>
<dbReference type="GO" id="GO:0030246">
    <property type="term" value="F:carbohydrate binding"/>
    <property type="evidence" value="ECO:0007669"/>
    <property type="project" value="InterPro"/>
</dbReference>
<dbReference type="Pfam" id="PF00723">
    <property type="entry name" value="Glyco_hydro_15"/>
    <property type="match status" value="1"/>
</dbReference>
<dbReference type="GO" id="GO:0005975">
    <property type="term" value="P:carbohydrate metabolic process"/>
    <property type="evidence" value="ECO:0007669"/>
    <property type="project" value="InterPro"/>
</dbReference>
<feature type="domain" description="Glucodextranase N-terminal" evidence="6">
    <location>
        <begin position="35"/>
        <end position="338"/>
    </location>
</feature>
<dbReference type="InterPro" id="IPR014718">
    <property type="entry name" value="GH-type_carb-bd"/>
</dbReference>
<dbReference type="PANTHER" id="PTHR31616:SF0">
    <property type="entry name" value="GLUCAN 1,4-ALPHA-GLUCOSIDASE"/>
    <property type="match status" value="1"/>
</dbReference>
<dbReference type="Gene3D" id="2.60.40.1190">
    <property type="match status" value="1"/>
</dbReference>
<dbReference type="PROSITE" id="PS00820">
    <property type="entry name" value="GLUCOAMYLASE"/>
    <property type="match status" value="1"/>
</dbReference>
<dbReference type="InterPro" id="IPR006311">
    <property type="entry name" value="TAT_signal"/>
</dbReference>
<feature type="region of interest" description="Disordered" evidence="4">
    <location>
        <begin position="182"/>
        <end position="212"/>
    </location>
</feature>
<sequence>MRELSRRDALTLLGAGALGTAFADSASAAPLPTGGIDATWTTGEQYGIGTVADHRSEDPSRVWFTLSEGALTGARFPRIDLMNLRTLDFLVTDGEGYAKRTHVVDRTAETTLDRTTVQSEDEALVFEQTTRETASERDWTLTVEYVADPDHDAVLADVRFEAGDGVEYDVYAVADLALSNSGRSDTATVRGSAPPSKGGGKGKGEGNGKRSGYVLTGRDTDANDDSAAFRAPDGSAYDTALALAARGGFDWATVDVVGGDALSSLLVDGTTATTYDEASGNVAMVGRLGSGSSLRETVGLGFAEGGDEEAASAEVQRALRRAFSAARARYTKTWRDYLADLDTPDAVAGDSELRAQYDTATMALKAADSKQFPGAGLASLSVPWGVGVTANEPSDYGYNFTWARDLYQAFSALLAAGDTESAREALAYIYEYQQDETGFVPQNTYVDGRTRWGGEQMDNISFPAIMAYRLREAGIGFEEGGYGYEHLKRSSDYVAANGPETGQERWEEESGLSPSTTAAEIAGLACAASIAADEGERADALVWLALADRWQRNTENWMATSTGDLADEQYYFRINDDRDPDDGAPRAMNNGGPTLDERNVADAGFLELVRLGVKPADDPVIRTSVDIVDDTIRVDTPNGPGWYRYNGDGYGEQDGSDNPAGAPWSLDNTGQGRLWPIFSGERAEYELLAGGGGSVAPDALLRSMQRFANSGRMIPEQVWDRPEPTAYNWRFGEGTGSATPLSWSMAQFVRLAHGIDAGEPVETPAFVRERYADGDLPEGPTLDVQFPPSVVGSKAVTVSGTTSGSEVVVSTGAETVEANVTDGAFSTEVAVADGETTVTVVASTGGDIAAAGTTVARSTVAYVDVGDPVAEFGDPEGDDAGPGGYTYPTNGVFVDGAFDLTSFGVYEDGDSYQFVTGLGTLTNPWGGNGLSLQTIQVYVRDPSASGGTTTARAGVNAQFTDPYQRRLVVEGFAQPVVEDASGSVVSRDVTVTGYQSVNAVKVEVPKAALGDLSGTELVPLVLGQDGYNTGGIRPVNAENGGYVFGGGRDDDANPNVVDLVTPEGVDQADALAYTATEQATIPYLPVE</sequence>
<dbReference type="Pfam" id="PF09137">
    <property type="entry name" value="Glucodextran_N"/>
    <property type="match status" value="1"/>
</dbReference>
<dbReference type="CDD" id="cd09626">
    <property type="entry name" value="DOMON_glucodextranase_like"/>
    <property type="match status" value="1"/>
</dbReference>
<comment type="caution">
    <text evidence="8">The sequence shown here is derived from an EMBL/GenBank/DDBJ whole genome shotgun (WGS) entry which is preliminary data.</text>
</comment>
<dbReference type="InterPro" id="IPR046966">
    <property type="entry name" value="Glucoamylase_active_site"/>
</dbReference>
<keyword evidence="3" id="KW-0326">Glycosidase</keyword>
<feature type="domain" description="Glucodextranase-like C-terminal" evidence="7">
    <location>
        <begin position="869"/>
        <end position="1080"/>
    </location>
</feature>
<dbReference type="EMBL" id="WSZK01000001">
    <property type="protein sequence ID" value="MWG32903.1"/>
    <property type="molecule type" value="Genomic_DNA"/>
</dbReference>
<dbReference type="InterPro" id="IPR019248">
    <property type="entry name" value="Glucodextran_C"/>
</dbReference>
<proteinExistence type="inferred from homology"/>
<dbReference type="PROSITE" id="PS51318">
    <property type="entry name" value="TAT"/>
    <property type="match status" value="1"/>
</dbReference>
<keyword evidence="2" id="KW-0378">Hydrolase</keyword>
<evidence type="ECO:0000256" key="2">
    <source>
        <dbReference type="ARBA" id="ARBA00022801"/>
    </source>
</evidence>
<evidence type="ECO:0000256" key="3">
    <source>
        <dbReference type="ARBA" id="ARBA00023295"/>
    </source>
</evidence>
<evidence type="ECO:0000259" key="5">
    <source>
        <dbReference type="Pfam" id="PF00723"/>
    </source>
</evidence>
<gene>
    <name evidence="8" type="ORF">GQS65_00075</name>
</gene>